<reference evidence="12" key="1">
    <citation type="submission" date="2011-12" db="EMBL/GenBank/DDBJ databases">
        <title>Complete sequence of Methanoregula formicicum SMSP.</title>
        <authorList>
            <person name="Lucas S."/>
            <person name="Han J."/>
            <person name="Lapidus A."/>
            <person name="Cheng J.-F."/>
            <person name="Goodwin L."/>
            <person name="Pitluck S."/>
            <person name="Peters L."/>
            <person name="Ovchinnikova G."/>
            <person name="Teshima H."/>
            <person name="Detter J.C."/>
            <person name="Han C."/>
            <person name="Tapia R."/>
            <person name="Land M."/>
            <person name="Hauser L."/>
            <person name="Kyrpides N."/>
            <person name="Ivanova N."/>
            <person name="Pagani I."/>
            <person name="Imachi H."/>
            <person name="Tamaki H."/>
            <person name="Sekiguchi Y."/>
            <person name="Kamagata Y."/>
            <person name="Cadillo-Quiroz H."/>
            <person name="Zinder S."/>
            <person name="Liu W.-T."/>
            <person name="Woyke T."/>
        </authorList>
    </citation>
    <scope>NUCLEOTIDE SEQUENCE [LARGE SCALE GENOMIC DNA]</scope>
    <source>
        <strain evidence="12">DSM 22288 / NBRC 105244 / SMSP</strain>
    </source>
</reference>
<feature type="binding site" evidence="9">
    <location>
        <position position="41"/>
    </location>
    <ligand>
        <name>[4Fe-4S] cluster</name>
        <dbReference type="ChEBI" id="CHEBI:49883"/>
        <label>1</label>
    </ligand>
</feature>
<dbReference type="CDD" id="cd01335">
    <property type="entry name" value="Radical_SAM"/>
    <property type="match status" value="1"/>
</dbReference>
<evidence type="ECO:0000256" key="8">
    <source>
        <dbReference type="ARBA" id="ARBA00049466"/>
    </source>
</evidence>
<dbReference type="GO" id="GO:0051539">
    <property type="term" value="F:4 iron, 4 sulfur cluster binding"/>
    <property type="evidence" value="ECO:0007669"/>
    <property type="project" value="UniProtKB-UniRule"/>
</dbReference>
<keyword evidence="1 9" id="KW-0004">4Fe-4S</keyword>
<dbReference type="NCBIfam" id="TIGR03972">
    <property type="entry name" value="rSAM_TYW1"/>
    <property type="match status" value="1"/>
</dbReference>
<dbReference type="EC" id="4.1.3.44" evidence="9"/>
<evidence type="ECO:0000313" key="12">
    <source>
        <dbReference type="Proteomes" id="UP000010824"/>
    </source>
</evidence>
<dbReference type="Gene3D" id="3.20.20.70">
    <property type="entry name" value="Aldolase class I"/>
    <property type="match status" value="1"/>
</dbReference>
<dbReference type="eggNOG" id="arCOG04174">
    <property type="taxonomic scope" value="Archaea"/>
</dbReference>
<dbReference type="STRING" id="593750.Metfor_2842"/>
<keyword evidence="6 9" id="KW-0411">Iron-sulfur</keyword>
<evidence type="ECO:0000256" key="9">
    <source>
        <dbReference type="HAMAP-Rule" id="MF_01921"/>
    </source>
</evidence>
<dbReference type="AlphaFoldDB" id="L0HIH1"/>
<reference evidence="11 12" key="2">
    <citation type="journal article" date="2014" name="Genome Announc.">
        <title>Complete Genome Sequence of Methanoregula formicica SMSPT, a Mesophilic Hydrogenotrophic Methanogen Isolated from a Methanogenic Upflow Anaerobic Sludge Blanket Reactor.</title>
        <authorList>
            <person name="Yamamoto K."/>
            <person name="Tamaki H."/>
            <person name="Cadillo-Quiroz H."/>
            <person name="Imachi H."/>
            <person name="Kyrpides N."/>
            <person name="Woyke T."/>
            <person name="Goodwin L."/>
            <person name="Zinder S.H."/>
            <person name="Kamagata Y."/>
            <person name="Liu W.T."/>
        </authorList>
    </citation>
    <scope>NUCLEOTIDE SEQUENCE [LARGE SCALE GENOMIC DNA]</scope>
    <source>
        <strain evidence="12">DSM 22288 / NBRC 105244 / SMSP</strain>
    </source>
</reference>
<dbReference type="GO" id="GO:0102521">
    <property type="term" value="F:tRNA-4-demethylwyosine synthase activity"/>
    <property type="evidence" value="ECO:0007669"/>
    <property type="project" value="UniProtKB-EC"/>
</dbReference>
<feature type="binding site" evidence="9">
    <location>
        <position position="70"/>
    </location>
    <ligand>
        <name>[4Fe-4S] cluster</name>
        <dbReference type="ChEBI" id="CHEBI:49883"/>
        <label>2</label>
        <note>4Fe-4S-S-AdoMet</note>
    </ligand>
</feature>
<accession>L0HIH1</accession>
<feature type="binding site" evidence="9">
    <location>
        <position position="63"/>
    </location>
    <ligand>
        <name>[4Fe-4S] cluster</name>
        <dbReference type="ChEBI" id="CHEBI:49883"/>
        <label>2</label>
        <note>4Fe-4S-S-AdoMet</note>
    </ligand>
</feature>
<dbReference type="OrthoDB" id="68499at2157"/>
<dbReference type="SUPFAM" id="SSF102114">
    <property type="entry name" value="Radical SAM enzymes"/>
    <property type="match status" value="1"/>
</dbReference>
<dbReference type="GO" id="GO:0005737">
    <property type="term" value="C:cytoplasm"/>
    <property type="evidence" value="ECO:0007669"/>
    <property type="project" value="UniProtKB-SubCell"/>
</dbReference>
<dbReference type="InterPro" id="IPR007197">
    <property type="entry name" value="rSAM"/>
</dbReference>
<keyword evidence="2 9" id="KW-0949">S-adenosyl-L-methionine</keyword>
<dbReference type="InterPro" id="IPR034556">
    <property type="entry name" value="tRNA_wybutosine-synthase"/>
</dbReference>
<dbReference type="RefSeq" id="WP_015286787.1">
    <property type="nucleotide sequence ID" value="NC_019943.1"/>
</dbReference>
<dbReference type="SFLD" id="SFLDG01071">
    <property type="entry name" value="tRNA_wybutosine-synthesizing"/>
    <property type="match status" value="1"/>
</dbReference>
<evidence type="ECO:0000259" key="10">
    <source>
        <dbReference type="PROSITE" id="PS51918"/>
    </source>
</evidence>
<dbReference type="InParanoid" id="L0HIH1"/>
<keyword evidence="3 9" id="KW-0819">tRNA processing</keyword>
<proteinExistence type="inferred from homology"/>
<dbReference type="InterPro" id="IPR058240">
    <property type="entry name" value="rSAM_sf"/>
</dbReference>
<dbReference type="GO" id="GO:0046872">
    <property type="term" value="F:metal ion binding"/>
    <property type="evidence" value="ECO:0007669"/>
    <property type="project" value="UniProtKB-KW"/>
</dbReference>
<comment type="function">
    <text evidence="9">Component of the wyosine derivatives biosynthesis pathway that catalyzes the condensation of N-methylguanine with 2 carbon atoms from pyruvate to form the tricyclic 4-demethylwyosine (imG-14) on guanosine-37 of tRNA(Phe).</text>
</comment>
<protein>
    <recommendedName>
        <fullName evidence="9">S-adenosyl-L-methionine-dependent tRNA 4-demethylwyosine synthase</fullName>
        <ecNumber evidence="9">4.1.3.44</ecNumber>
    </recommendedName>
    <alternativeName>
        <fullName evidence="9">tRNA wyosine derivatives biosynthesis protein Taw1</fullName>
    </alternativeName>
</protein>
<comment type="similarity">
    <text evidence="9">Belongs to the TYW1 family.</text>
</comment>
<evidence type="ECO:0000256" key="6">
    <source>
        <dbReference type="ARBA" id="ARBA00023014"/>
    </source>
</evidence>
<dbReference type="SFLD" id="SFLDG01067">
    <property type="entry name" value="SPASM/twitch_domain_containing"/>
    <property type="match status" value="1"/>
</dbReference>
<feature type="binding site" evidence="9">
    <location>
        <position position="54"/>
    </location>
    <ligand>
        <name>[4Fe-4S] cluster</name>
        <dbReference type="ChEBI" id="CHEBI:49883"/>
        <label>1</label>
    </ligand>
</feature>
<dbReference type="SFLD" id="SFLDF00284">
    <property type="entry name" value="tRNA_wybutosine-synthesizing"/>
    <property type="match status" value="1"/>
</dbReference>
<dbReference type="InterPro" id="IPR013785">
    <property type="entry name" value="Aldolase_TIM"/>
</dbReference>
<dbReference type="HAMAP" id="MF_01921">
    <property type="entry name" value="TYW1_archaea"/>
    <property type="match status" value="1"/>
</dbReference>
<comment type="subcellular location">
    <subcellularLocation>
        <location evidence="9">Cytoplasm</location>
    </subcellularLocation>
</comment>
<evidence type="ECO:0000256" key="2">
    <source>
        <dbReference type="ARBA" id="ARBA00022691"/>
    </source>
</evidence>
<gene>
    <name evidence="9" type="primary">taw1</name>
    <name evidence="11" type="ordered locus">Metfor_2842</name>
</gene>
<dbReference type="PROSITE" id="PS51918">
    <property type="entry name" value="RADICAL_SAM"/>
    <property type="match status" value="1"/>
</dbReference>
<feature type="binding site" evidence="9">
    <location>
        <position position="28"/>
    </location>
    <ligand>
        <name>[4Fe-4S] cluster</name>
        <dbReference type="ChEBI" id="CHEBI:49883"/>
        <label>1</label>
    </ligand>
</feature>
<sequence precursor="true">MPSDPCEPLRKQGYQFFSKTSTAALKPCMWCKRALAGGDMCYKHQFYGIDSHRCVQLTPTLRCNQRCLFCWRSFEHEPVESEECSPETILAGIHRFQKKALAGYNAVLDNTVTEERWKEALDPKHVAISLSGEPTLYSQLPELIDLFNKTGYTTFVVSNGTNPDMLKRCNPFQMYVSLDAPDRETYERVCRPLGDYWDRVQESLRLLGSRRSAVRITLVKGLNDIAPERYAAILQDSGATYVEIKGYMYLGYSRNRLVRENMPDHADVRAFAEKVATACDYRFKDENELSRVVVLERKR</sequence>
<keyword evidence="9" id="KW-0963">Cytoplasm</keyword>
<dbReference type="PANTHER" id="PTHR13930">
    <property type="entry name" value="S-ADENOSYL-L-METHIONINE-DEPENDENT TRNA 4-DEMETHYLWYOSINE SYNTHASE"/>
    <property type="match status" value="1"/>
</dbReference>
<dbReference type="SFLD" id="SFLDS00029">
    <property type="entry name" value="Radical_SAM"/>
    <property type="match status" value="1"/>
</dbReference>
<dbReference type="KEGG" id="mfo:Metfor_2842"/>
<dbReference type="Pfam" id="PF04055">
    <property type="entry name" value="Radical_SAM"/>
    <property type="match status" value="1"/>
</dbReference>
<dbReference type="EMBL" id="CP003167">
    <property type="protein sequence ID" value="AGB03825.1"/>
    <property type="molecule type" value="Genomic_DNA"/>
</dbReference>
<feature type="domain" description="Radical SAM core" evidence="10">
    <location>
        <begin position="47"/>
        <end position="284"/>
    </location>
</feature>
<feature type="binding site" evidence="9">
    <location>
        <position position="67"/>
    </location>
    <ligand>
        <name>[4Fe-4S] cluster</name>
        <dbReference type="ChEBI" id="CHEBI:49883"/>
        <label>2</label>
        <note>4Fe-4S-S-AdoMet</note>
    </ligand>
</feature>
<organism evidence="11 12">
    <name type="scientific">Methanoregula formicica (strain DSM 22288 / NBRC 105244 / SMSP)</name>
    <dbReference type="NCBI Taxonomy" id="593750"/>
    <lineage>
        <taxon>Archaea</taxon>
        <taxon>Methanobacteriati</taxon>
        <taxon>Methanobacteriota</taxon>
        <taxon>Stenosarchaea group</taxon>
        <taxon>Methanomicrobia</taxon>
        <taxon>Methanomicrobiales</taxon>
        <taxon>Methanoregulaceae</taxon>
        <taxon>Methanoregula</taxon>
    </lineage>
</organism>
<keyword evidence="4 9" id="KW-0479">Metal-binding</keyword>
<keyword evidence="5 9" id="KW-0408">Iron</keyword>
<evidence type="ECO:0000256" key="4">
    <source>
        <dbReference type="ARBA" id="ARBA00022723"/>
    </source>
</evidence>
<dbReference type="Pfam" id="PF08608">
    <property type="entry name" value="Wyosine_form"/>
    <property type="match status" value="1"/>
</dbReference>
<evidence type="ECO:0000313" key="11">
    <source>
        <dbReference type="EMBL" id="AGB03825.1"/>
    </source>
</evidence>
<evidence type="ECO:0000256" key="5">
    <source>
        <dbReference type="ARBA" id="ARBA00023004"/>
    </source>
</evidence>
<dbReference type="Proteomes" id="UP000010824">
    <property type="component" value="Chromosome"/>
</dbReference>
<evidence type="ECO:0000256" key="1">
    <source>
        <dbReference type="ARBA" id="ARBA00022485"/>
    </source>
</evidence>
<dbReference type="InterPro" id="IPR023993">
    <property type="entry name" value="TYW1_archaea"/>
</dbReference>
<keyword evidence="12" id="KW-1185">Reference proteome</keyword>
<comment type="cofactor">
    <cofactor evidence="9">
        <name>[4Fe-4S] cluster</name>
        <dbReference type="ChEBI" id="CHEBI:49883"/>
    </cofactor>
    <text evidence="9">Binds 2 [4Fe-4S] clusters. Binds 1 [4Fe-4S] cluster coordinated with 3 cysteines and an exchangeable S-adenosyl-L-methionine.</text>
</comment>
<dbReference type="InterPro" id="IPR013917">
    <property type="entry name" value="tRNA_wybutosine-synth"/>
</dbReference>
<dbReference type="HOGENOM" id="CLU_007952_3_0_2"/>
<comment type="subunit">
    <text evidence="9">Monomer.</text>
</comment>
<name>L0HIH1_METFS</name>
<dbReference type="GeneID" id="14308625"/>
<dbReference type="GO" id="GO:0008033">
    <property type="term" value="P:tRNA processing"/>
    <property type="evidence" value="ECO:0007669"/>
    <property type="project" value="UniProtKB-UniRule"/>
</dbReference>
<keyword evidence="7 9" id="KW-0456">Lyase</keyword>
<evidence type="ECO:0000256" key="3">
    <source>
        <dbReference type="ARBA" id="ARBA00022694"/>
    </source>
</evidence>
<dbReference type="PANTHER" id="PTHR13930:SF0">
    <property type="entry name" value="S-ADENOSYL-L-METHIONINE-DEPENDENT TRNA 4-DEMETHYLWYOSINE SYNTHASE TYW1-RELATED"/>
    <property type="match status" value="1"/>
</dbReference>
<evidence type="ECO:0000256" key="7">
    <source>
        <dbReference type="ARBA" id="ARBA00023239"/>
    </source>
</evidence>
<comment type="catalytic activity">
    <reaction evidence="8 9">
        <text>N(1)-methylguanosine(37) in tRNA(Phe) + pyruvate + S-adenosyl-L-methionine = 4-demethylwyosine(37) in tRNA(Phe) + 5'-deoxyadenosine + L-methionine + CO2 + H2O</text>
        <dbReference type="Rhea" id="RHEA:36347"/>
        <dbReference type="Rhea" id="RHEA-COMP:10164"/>
        <dbReference type="Rhea" id="RHEA-COMP:10165"/>
        <dbReference type="ChEBI" id="CHEBI:15361"/>
        <dbReference type="ChEBI" id="CHEBI:15377"/>
        <dbReference type="ChEBI" id="CHEBI:16526"/>
        <dbReference type="ChEBI" id="CHEBI:17319"/>
        <dbReference type="ChEBI" id="CHEBI:57844"/>
        <dbReference type="ChEBI" id="CHEBI:59789"/>
        <dbReference type="ChEBI" id="CHEBI:64315"/>
        <dbReference type="ChEBI" id="CHEBI:73542"/>
        <dbReference type="EC" id="4.1.3.44"/>
    </reaction>
</comment>